<keyword evidence="8" id="KW-1185">Reference proteome</keyword>
<proteinExistence type="inferred from homology"/>
<dbReference type="EMBL" id="JBGFUD010005842">
    <property type="protein sequence ID" value="MFH4980632.1"/>
    <property type="molecule type" value="Genomic_DNA"/>
</dbReference>
<comment type="similarity">
    <text evidence="1">Belongs to the universal ribosomal protein uL24 family.</text>
</comment>
<keyword evidence="2" id="KW-0689">Ribosomal protein</keyword>
<gene>
    <name evidence="7" type="ORF">AB6A40_007341</name>
</gene>
<dbReference type="GO" id="GO:1990904">
    <property type="term" value="C:ribonucleoprotein complex"/>
    <property type="evidence" value="ECO:0007669"/>
    <property type="project" value="UniProtKB-KW"/>
</dbReference>
<feature type="domain" description="KOW" evidence="6">
    <location>
        <begin position="108"/>
        <end position="135"/>
    </location>
</feature>
<reference evidence="7 8" key="1">
    <citation type="submission" date="2024-08" db="EMBL/GenBank/DDBJ databases">
        <title>Gnathostoma spinigerum genome.</title>
        <authorList>
            <person name="Gonzalez-Bertolin B."/>
            <person name="Monzon S."/>
            <person name="Zaballos A."/>
            <person name="Jimenez P."/>
            <person name="Dekumyoy P."/>
            <person name="Varona S."/>
            <person name="Cuesta I."/>
            <person name="Sumanam S."/>
            <person name="Adisakwattana P."/>
            <person name="Gasser R.B."/>
            <person name="Hernandez-Gonzalez A."/>
            <person name="Young N.D."/>
            <person name="Perteguer M.J."/>
        </authorList>
    </citation>
    <scope>NUCLEOTIDE SEQUENCE [LARGE SCALE GENOMIC DNA]</scope>
    <source>
        <strain evidence="7">AL3</strain>
        <tissue evidence="7">Liver</tissue>
    </source>
</reference>
<dbReference type="PROSITE" id="PS01108">
    <property type="entry name" value="RIBOSOMAL_L24"/>
    <property type="match status" value="1"/>
</dbReference>
<evidence type="ECO:0000256" key="2">
    <source>
        <dbReference type="ARBA" id="ARBA00022980"/>
    </source>
</evidence>
<evidence type="ECO:0000313" key="7">
    <source>
        <dbReference type="EMBL" id="MFH4980632.1"/>
    </source>
</evidence>
<dbReference type="InterPro" id="IPR005824">
    <property type="entry name" value="KOW"/>
</dbReference>
<dbReference type="InterPro" id="IPR008991">
    <property type="entry name" value="Translation_prot_SH3-like_sf"/>
</dbReference>
<evidence type="ECO:0000256" key="3">
    <source>
        <dbReference type="ARBA" id="ARBA00023274"/>
    </source>
</evidence>
<evidence type="ECO:0000256" key="5">
    <source>
        <dbReference type="ARBA" id="ARBA00035357"/>
    </source>
</evidence>
<dbReference type="PANTHER" id="PTHR12903">
    <property type="entry name" value="MITOCHONDRIAL RIBOSOMAL PROTEIN L24"/>
    <property type="match status" value="1"/>
</dbReference>
<evidence type="ECO:0000256" key="1">
    <source>
        <dbReference type="ARBA" id="ARBA00010618"/>
    </source>
</evidence>
<dbReference type="SMART" id="SM00739">
    <property type="entry name" value="KOW"/>
    <property type="match status" value="1"/>
</dbReference>
<dbReference type="InterPro" id="IPR014722">
    <property type="entry name" value="Rib_uL2_dom2"/>
</dbReference>
<sequence>MRCGWVCRFPRRFYADLDYARHFPKEYVEAVKRTVPRKTYDNRFGAPAIVHWTLHPDDYVPGTKRPWEQTELIKNIERSQQYQTKKLLQKFFKIRRKPVERIPDNEWTIFPGDLVEVMIGKDKGKQGYVSHVIRDANVAFVEGLHTILENEMEGGEKMGLGKMLRWKEQPLNVKKGQVKLVDPSNLEPCDAHWCVSESEDKYIRISNTSGFEIPIPAQAAVTYEYVSPEKYIEVEGKDTPVKDALEITYTPKLSTFEDDIMESMGLKDDRKRKPTYWY</sequence>
<dbReference type="InterPro" id="IPR005825">
    <property type="entry name" value="Ribosomal_uL24_CS"/>
</dbReference>
<dbReference type="AlphaFoldDB" id="A0ABD6EVN5"/>
<keyword evidence="3" id="KW-0687">Ribonucleoprotein</keyword>
<name>A0ABD6EVN5_9BILA</name>
<dbReference type="GO" id="GO:0005840">
    <property type="term" value="C:ribosome"/>
    <property type="evidence" value="ECO:0007669"/>
    <property type="project" value="UniProtKB-KW"/>
</dbReference>
<comment type="caution">
    <text evidence="7">The sequence shown here is derived from an EMBL/GenBank/DDBJ whole genome shotgun (WGS) entry which is preliminary data.</text>
</comment>
<evidence type="ECO:0000313" key="8">
    <source>
        <dbReference type="Proteomes" id="UP001608902"/>
    </source>
</evidence>
<dbReference type="Gene3D" id="2.30.30.30">
    <property type="match status" value="1"/>
</dbReference>
<protein>
    <recommendedName>
        <fullName evidence="4">Large ribosomal subunit protein uL24m</fullName>
    </recommendedName>
    <alternativeName>
        <fullName evidence="5">39S ribosomal protein L24, mitochondrial</fullName>
    </alternativeName>
</protein>
<dbReference type="InterPro" id="IPR041988">
    <property type="entry name" value="Ribosomal_uL24_KOW"/>
</dbReference>
<dbReference type="InterPro" id="IPR003256">
    <property type="entry name" value="Ribosomal_uL24"/>
</dbReference>
<accession>A0ABD6EVN5</accession>
<dbReference type="CDD" id="cd06089">
    <property type="entry name" value="KOW_RPL26"/>
    <property type="match status" value="1"/>
</dbReference>
<dbReference type="SUPFAM" id="SSF50104">
    <property type="entry name" value="Translation proteins SH3-like domain"/>
    <property type="match status" value="1"/>
</dbReference>
<dbReference type="Proteomes" id="UP001608902">
    <property type="component" value="Unassembled WGS sequence"/>
</dbReference>
<evidence type="ECO:0000259" key="6">
    <source>
        <dbReference type="SMART" id="SM00739"/>
    </source>
</evidence>
<evidence type="ECO:0000256" key="4">
    <source>
        <dbReference type="ARBA" id="ARBA00035283"/>
    </source>
</evidence>
<organism evidence="7 8">
    <name type="scientific">Gnathostoma spinigerum</name>
    <dbReference type="NCBI Taxonomy" id="75299"/>
    <lineage>
        <taxon>Eukaryota</taxon>
        <taxon>Metazoa</taxon>
        <taxon>Ecdysozoa</taxon>
        <taxon>Nematoda</taxon>
        <taxon>Chromadorea</taxon>
        <taxon>Rhabditida</taxon>
        <taxon>Spirurina</taxon>
        <taxon>Gnathostomatomorpha</taxon>
        <taxon>Gnathostomatoidea</taxon>
        <taxon>Gnathostomatidae</taxon>
        <taxon>Gnathostoma</taxon>
    </lineage>
</organism>